<dbReference type="GO" id="GO:0005509">
    <property type="term" value="F:calcium ion binding"/>
    <property type="evidence" value="ECO:0007669"/>
    <property type="project" value="InterPro"/>
</dbReference>
<dbReference type="EMBL" id="QJKI01000027">
    <property type="protein sequence ID" value="PXX75173.1"/>
    <property type="molecule type" value="Genomic_DNA"/>
</dbReference>
<dbReference type="InterPro" id="IPR011049">
    <property type="entry name" value="Serralysin-like_metalloprot_C"/>
</dbReference>
<dbReference type="AlphaFoldDB" id="A0A318KHP5"/>
<dbReference type="InterPro" id="IPR050557">
    <property type="entry name" value="RTX_toxin/Mannuronan_C5-epim"/>
</dbReference>
<comment type="caution">
    <text evidence="3">The sequence shown here is derived from an EMBL/GenBank/DDBJ whole genome shotgun (WGS) entry which is preliminary data.</text>
</comment>
<dbReference type="PANTHER" id="PTHR38340">
    <property type="entry name" value="S-LAYER PROTEIN"/>
    <property type="match status" value="1"/>
</dbReference>
<keyword evidence="2" id="KW-0964">Secreted</keyword>
<evidence type="ECO:0000256" key="1">
    <source>
        <dbReference type="ARBA" id="ARBA00004613"/>
    </source>
</evidence>
<dbReference type="PRINTS" id="PR00313">
    <property type="entry name" value="CABNDNGRPT"/>
</dbReference>
<dbReference type="Pfam" id="PF00353">
    <property type="entry name" value="HemolysinCabind"/>
    <property type="match status" value="4"/>
</dbReference>
<dbReference type="GO" id="GO:0005576">
    <property type="term" value="C:extracellular region"/>
    <property type="evidence" value="ECO:0007669"/>
    <property type="project" value="UniProtKB-SubCell"/>
</dbReference>
<dbReference type="PANTHER" id="PTHR38340:SF1">
    <property type="entry name" value="S-LAYER PROTEIN"/>
    <property type="match status" value="1"/>
</dbReference>
<gene>
    <name evidence="3" type="ORF">DFR34_12726</name>
</gene>
<dbReference type="OrthoDB" id="480426at2"/>
<sequence>MAIIITASTDYTLGAGEDHLQLTGSADVNGTGNAGNNFLTGNDGANVLIGGTGGDFLLGGAGDDILIGNIDGVTVDAEVDILSGQDGNDILYLTGRDMADGGEGADTYWVVGRNNQIWDTGTDASVDVVKAYTSVTMGNFNFDTSKPYAVIYEGIERVELQGTANLSAVGGLGNETLIGNSGDNLLDGGGGVDVLDGGAGNDTLRLDSGPAAQQGATLTGGAGNDVFRFQAGYSGNHTESDNTVLITDFTQGADTLSFGLPAGIAAPTTIHTLAVQAGDTLASLLAQAIHQTTTYTQPALTQFVWQGDTYLVMDTTADPTWAASDLAIKLAGAHTLSMADISFG</sequence>
<comment type="subcellular location">
    <subcellularLocation>
        <location evidence="1">Secreted</location>
    </subcellularLocation>
</comment>
<dbReference type="SUPFAM" id="SSF51120">
    <property type="entry name" value="beta-Roll"/>
    <property type="match status" value="2"/>
</dbReference>
<dbReference type="Proteomes" id="UP000247555">
    <property type="component" value="Unassembled WGS sequence"/>
</dbReference>
<evidence type="ECO:0000313" key="3">
    <source>
        <dbReference type="EMBL" id="PXX75173.1"/>
    </source>
</evidence>
<dbReference type="InterPro" id="IPR001343">
    <property type="entry name" value="Hemolysn_Ca-bd"/>
</dbReference>
<proteinExistence type="predicted"/>
<accession>A0A318KHP5</accession>
<dbReference type="Gene3D" id="2.150.10.10">
    <property type="entry name" value="Serralysin-like metalloprotease, C-terminal"/>
    <property type="match status" value="2"/>
</dbReference>
<organism evidence="3 4">
    <name type="scientific">Rivihabitans pingtungensis</name>
    <dbReference type="NCBI Taxonomy" id="1054498"/>
    <lineage>
        <taxon>Bacteria</taxon>
        <taxon>Pseudomonadati</taxon>
        <taxon>Pseudomonadota</taxon>
        <taxon>Betaproteobacteria</taxon>
        <taxon>Neisseriales</taxon>
        <taxon>Aquaspirillaceae</taxon>
        <taxon>Rivihabitans</taxon>
    </lineage>
</organism>
<evidence type="ECO:0000313" key="4">
    <source>
        <dbReference type="Proteomes" id="UP000247555"/>
    </source>
</evidence>
<protein>
    <submittedName>
        <fullName evidence="3">Hemolysin type calcium-binding protein</fullName>
    </submittedName>
</protein>
<evidence type="ECO:0000256" key="2">
    <source>
        <dbReference type="ARBA" id="ARBA00022525"/>
    </source>
</evidence>
<dbReference type="RefSeq" id="WP_110391917.1">
    <property type="nucleotide sequence ID" value="NZ_QJKI01000027.1"/>
</dbReference>
<reference evidence="3 4" key="1">
    <citation type="submission" date="2018-05" db="EMBL/GenBank/DDBJ databases">
        <title>Genomic Encyclopedia of Type Strains, Phase IV (KMG-IV): sequencing the most valuable type-strain genomes for metagenomic binning, comparative biology and taxonomic classification.</title>
        <authorList>
            <person name="Goeker M."/>
        </authorList>
    </citation>
    <scope>NUCLEOTIDE SEQUENCE [LARGE SCALE GENOMIC DNA]</scope>
    <source>
        <strain evidence="3 4">DSM 29661</strain>
    </source>
</reference>
<keyword evidence="4" id="KW-1185">Reference proteome</keyword>
<name>A0A318KHP5_9NEIS</name>